<dbReference type="Pfam" id="PF00263">
    <property type="entry name" value="Secretin"/>
    <property type="match status" value="1"/>
</dbReference>
<evidence type="ECO:0000256" key="3">
    <source>
        <dbReference type="ARBA" id="ARBA00022729"/>
    </source>
</evidence>
<dbReference type="InterPro" id="IPR011662">
    <property type="entry name" value="Secretin/TonB_short_N"/>
</dbReference>
<evidence type="ECO:0000259" key="7">
    <source>
        <dbReference type="SMART" id="SM00965"/>
    </source>
</evidence>
<feature type="domain" description="Secretin/TonB short N-terminal" evidence="7">
    <location>
        <begin position="41"/>
        <end position="89"/>
    </location>
</feature>
<proteinExistence type="inferred from homology"/>
<evidence type="ECO:0000313" key="8">
    <source>
        <dbReference type="EMBL" id="MBB6061830.1"/>
    </source>
</evidence>
<protein>
    <submittedName>
        <fullName evidence="8">Type II secretory pathway component GspD/PulD (Secretin)</fullName>
    </submittedName>
</protein>
<dbReference type="InterPro" id="IPR050810">
    <property type="entry name" value="Bact_Secretion_Sys_Channel"/>
</dbReference>
<dbReference type="Pfam" id="PF07660">
    <property type="entry name" value="STN"/>
    <property type="match status" value="1"/>
</dbReference>
<gene>
    <name evidence="8" type="ORF">HNP65_000252</name>
</gene>
<evidence type="ECO:0000256" key="6">
    <source>
        <dbReference type="RuleBase" id="RU004003"/>
    </source>
</evidence>
<dbReference type="InterPro" id="IPR001775">
    <property type="entry name" value="GspD/PilQ"/>
</dbReference>
<evidence type="ECO:0000256" key="5">
    <source>
        <dbReference type="ARBA" id="ARBA00023237"/>
    </source>
</evidence>
<keyword evidence="5" id="KW-0998">Cell outer membrane</keyword>
<comment type="subcellular location">
    <subcellularLocation>
        <location evidence="1">Membrane</location>
    </subcellularLocation>
</comment>
<accession>A0A841GRY2</accession>
<comment type="similarity">
    <text evidence="6">Belongs to the bacterial secretin family.</text>
</comment>
<reference evidence="8 9" key="1">
    <citation type="submission" date="2020-08" db="EMBL/GenBank/DDBJ databases">
        <title>Genomic Encyclopedia of Type Strains, Phase IV (KMG-IV): sequencing the most valuable type-strain genomes for metagenomic binning, comparative biology and taxonomic classification.</title>
        <authorList>
            <person name="Goeker M."/>
        </authorList>
    </citation>
    <scope>NUCLEOTIDE SEQUENCE [LARGE SCALE GENOMIC DNA]</scope>
    <source>
        <strain evidence="8 9">DSM 13481</strain>
    </source>
</reference>
<dbReference type="EMBL" id="JACHEX010000001">
    <property type="protein sequence ID" value="MBB6061830.1"/>
    <property type="molecule type" value="Genomic_DNA"/>
</dbReference>
<dbReference type="AlphaFoldDB" id="A0A841GRY2"/>
<dbReference type="GO" id="GO:0009306">
    <property type="term" value="P:protein secretion"/>
    <property type="evidence" value="ECO:0007669"/>
    <property type="project" value="InterPro"/>
</dbReference>
<dbReference type="PANTHER" id="PTHR30332">
    <property type="entry name" value="PROBABLE GENERAL SECRETION PATHWAY PROTEIN D"/>
    <property type="match status" value="1"/>
</dbReference>
<keyword evidence="4" id="KW-0472">Membrane</keyword>
<dbReference type="GO" id="GO:0015627">
    <property type="term" value="C:type II protein secretion system complex"/>
    <property type="evidence" value="ECO:0007669"/>
    <property type="project" value="TreeGrafter"/>
</dbReference>
<dbReference type="Proteomes" id="UP000555828">
    <property type="component" value="Unassembled WGS sequence"/>
</dbReference>
<keyword evidence="3" id="KW-0732">Signal</keyword>
<name>A0A841GRY2_9BACT</name>
<sequence length="368" mass="41087">MKKYLAILIISLITLAFSVDIYFYQTDIRDALNQLGMQEGVSIIYDPLISGFISVEAYNITLEKALDLMLLPLGYYWTKIDNVYFVGTANPDSPNFALISKKYLLNLRFITFDDLYNALPKVMTNYIYKTPNKNQVLIYAPAKIASQIAETITLIDKQIPVAEIQVKIIEIDESDFIKFGISWNNEENNITSYNNGNLQLSLNPLNVNFNIIMDTLISSGNAKVLAEGTLKLKSNSTAQITGYTTVGFTLGKDNTYVEKKINTQIIISGYVFADHANLTLKSVVESFIQNSSTFTPVGASVETNLDIKYEQPYYIAGLSFDSVTKQDGGIPGLKDIPIIGNLFKNSTYTSRKKNIVIFIKARLAGENL</sequence>
<keyword evidence="2" id="KW-0813">Transport</keyword>
<organism evidence="8 9">
    <name type="scientific">Thermosipho japonicus</name>
    <dbReference type="NCBI Taxonomy" id="90323"/>
    <lineage>
        <taxon>Bacteria</taxon>
        <taxon>Thermotogati</taxon>
        <taxon>Thermotogota</taxon>
        <taxon>Thermotogae</taxon>
        <taxon>Thermotogales</taxon>
        <taxon>Fervidobacteriaceae</taxon>
        <taxon>Thermosipho</taxon>
    </lineage>
</organism>
<dbReference type="GO" id="GO:0019867">
    <property type="term" value="C:outer membrane"/>
    <property type="evidence" value="ECO:0007669"/>
    <property type="project" value="InterPro"/>
</dbReference>
<dbReference type="PANTHER" id="PTHR30332:SF24">
    <property type="entry name" value="SECRETIN GSPD-RELATED"/>
    <property type="match status" value="1"/>
</dbReference>
<evidence type="ECO:0000256" key="4">
    <source>
        <dbReference type="ARBA" id="ARBA00023136"/>
    </source>
</evidence>
<dbReference type="PRINTS" id="PR00811">
    <property type="entry name" value="BCTERIALGSPD"/>
</dbReference>
<evidence type="ECO:0000313" key="9">
    <source>
        <dbReference type="Proteomes" id="UP000555828"/>
    </source>
</evidence>
<dbReference type="InterPro" id="IPR004846">
    <property type="entry name" value="T2SS/T3SS_dom"/>
</dbReference>
<comment type="caution">
    <text evidence="8">The sequence shown here is derived from an EMBL/GenBank/DDBJ whole genome shotgun (WGS) entry which is preliminary data.</text>
</comment>
<dbReference type="RefSeq" id="WP_184618583.1">
    <property type="nucleotide sequence ID" value="NZ_JACHEX010000001.1"/>
</dbReference>
<dbReference type="SMART" id="SM00965">
    <property type="entry name" value="STN"/>
    <property type="match status" value="1"/>
</dbReference>
<evidence type="ECO:0000256" key="1">
    <source>
        <dbReference type="ARBA" id="ARBA00004370"/>
    </source>
</evidence>
<keyword evidence="9" id="KW-1185">Reference proteome</keyword>
<evidence type="ECO:0000256" key="2">
    <source>
        <dbReference type="ARBA" id="ARBA00022448"/>
    </source>
</evidence>